<dbReference type="eggNOG" id="ENOG502SI2P">
    <property type="taxonomic scope" value="Eukaryota"/>
</dbReference>
<name>K9FD37_PEND2</name>
<keyword evidence="2" id="KW-0472">Membrane</keyword>
<feature type="transmembrane region" description="Helical" evidence="2">
    <location>
        <begin position="21"/>
        <end position="40"/>
    </location>
</feature>
<dbReference type="Proteomes" id="UP000009882">
    <property type="component" value="Unassembled WGS sequence"/>
</dbReference>
<proteinExistence type="predicted"/>
<dbReference type="InParanoid" id="K9FD37"/>
<reference evidence="4" key="1">
    <citation type="journal article" date="2012" name="BMC Genomics">
        <title>Genome sequence of the necrotrophic fungus Penicillium digitatum, the main postharvest pathogen of citrus.</title>
        <authorList>
            <person name="Marcet-Houben M."/>
            <person name="Ballester A.-R."/>
            <person name="de la Fuente B."/>
            <person name="Harries E."/>
            <person name="Marcos J.F."/>
            <person name="Gonzalez-Candelas L."/>
            <person name="Gabaldon T."/>
        </authorList>
    </citation>
    <scope>NUCLEOTIDE SEQUENCE [LARGE SCALE GENOMIC DNA]</scope>
    <source>
        <strain evidence="4">PHI26 / CECT 20796</strain>
    </source>
</reference>
<evidence type="ECO:0000313" key="3">
    <source>
        <dbReference type="EMBL" id="EKV07164.1"/>
    </source>
</evidence>
<feature type="compositionally biased region" description="Polar residues" evidence="1">
    <location>
        <begin position="234"/>
        <end position="245"/>
    </location>
</feature>
<accession>K9FD37</accession>
<sequence>MFLAILKIQELTADPENSITNYNLVLGVLSTFFLITKMPIHWMCLFYPPIAVVIHGSLIILYIVAAVYQAGSDMSDPKHPQPGAPWYIAKSCNVAAKKSNVRYCMQAKALFAVTIIMIIYYVVHLGLNIHSCFITPEEREAILEQREERRIEKEFEEEIIKSPSMIPMPPGSMPRGPGMVPRIPGVPPMAFGGNISPFAPRTLAFNRLGNSSTASDLPLRDKSRVQAQSPPPQSNEVSPESSTGSPVHFPPPPPKKTADA</sequence>
<protein>
    <submittedName>
        <fullName evidence="3">Uncharacterized protein</fullName>
    </submittedName>
</protein>
<dbReference type="OMA" id="LYAYANW"/>
<evidence type="ECO:0000256" key="1">
    <source>
        <dbReference type="SAM" id="MobiDB-lite"/>
    </source>
</evidence>
<evidence type="ECO:0000313" key="4">
    <source>
        <dbReference type="Proteomes" id="UP000009882"/>
    </source>
</evidence>
<dbReference type="HOGENOM" id="CLU_065434_0_1_1"/>
<feature type="compositionally biased region" description="Pro residues" evidence="1">
    <location>
        <begin position="248"/>
        <end position="260"/>
    </location>
</feature>
<organism evidence="3 4">
    <name type="scientific">Penicillium digitatum (strain PHI26 / CECT 20796)</name>
    <name type="common">Green mold</name>
    <dbReference type="NCBI Taxonomy" id="1170229"/>
    <lineage>
        <taxon>Eukaryota</taxon>
        <taxon>Fungi</taxon>
        <taxon>Dikarya</taxon>
        <taxon>Ascomycota</taxon>
        <taxon>Pezizomycotina</taxon>
        <taxon>Eurotiomycetes</taxon>
        <taxon>Eurotiomycetidae</taxon>
        <taxon>Eurotiales</taxon>
        <taxon>Aspergillaceae</taxon>
        <taxon>Penicillium</taxon>
    </lineage>
</organism>
<feature type="region of interest" description="Disordered" evidence="1">
    <location>
        <begin position="209"/>
        <end position="260"/>
    </location>
</feature>
<keyword evidence="2" id="KW-0812">Transmembrane</keyword>
<gene>
    <name evidence="3" type="ORF">PDIG_74380</name>
</gene>
<dbReference type="STRING" id="1170229.K9FD37"/>
<evidence type="ECO:0000256" key="2">
    <source>
        <dbReference type="SAM" id="Phobius"/>
    </source>
</evidence>
<dbReference type="AlphaFoldDB" id="K9FD37"/>
<dbReference type="EMBL" id="AKCT01000266">
    <property type="protein sequence ID" value="EKV07164.1"/>
    <property type="molecule type" value="Genomic_DNA"/>
</dbReference>
<dbReference type="OrthoDB" id="5352400at2759"/>
<feature type="transmembrane region" description="Helical" evidence="2">
    <location>
        <begin position="46"/>
        <end position="68"/>
    </location>
</feature>
<keyword evidence="2" id="KW-1133">Transmembrane helix</keyword>
<keyword evidence="4" id="KW-1185">Reference proteome</keyword>
<feature type="transmembrane region" description="Helical" evidence="2">
    <location>
        <begin position="107"/>
        <end position="127"/>
    </location>
</feature>
<comment type="caution">
    <text evidence="3">The sequence shown here is derived from an EMBL/GenBank/DDBJ whole genome shotgun (WGS) entry which is preliminary data.</text>
</comment>